<feature type="region of interest" description="Disordered" evidence="1">
    <location>
        <begin position="266"/>
        <end position="320"/>
    </location>
</feature>
<dbReference type="InParanoid" id="A0A2J6TGK7"/>
<proteinExistence type="predicted"/>
<dbReference type="AlphaFoldDB" id="A0A2J6TGK7"/>
<feature type="compositionally biased region" description="Polar residues" evidence="1">
    <location>
        <begin position="296"/>
        <end position="320"/>
    </location>
</feature>
<dbReference type="Proteomes" id="UP000235371">
    <property type="component" value="Unassembled WGS sequence"/>
</dbReference>
<feature type="compositionally biased region" description="Polar residues" evidence="1">
    <location>
        <begin position="1"/>
        <end position="29"/>
    </location>
</feature>
<feature type="region of interest" description="Disordered" evidence="1">
    <location>
        <begin position="355"/>
        <end position="387"/>
    </location>
</feature>
<sequence>MATPSHAQEMSQTIQTRIEATSQEINQNPRMEAPVPSVAAFNGGESEEHSGNPIKDEKSQRAPHYQPENSTEINETDRPIMSQAGATHPWAQKSSNGGPDSDPPIPISHDYFSKATRDQLSSVEILSELSRHQLAELRQMVALIEVSTTSKVEFIWGSVLQLVGLIFVVVFGVFAALAYIAAGVANTQASEANQLSLLTFCMLNPNTTGDTCAAVSQHGVDALRALAATILGPTAIITATSTPSSTSSSTSKSSISITFTSPITTSASSSATLTPASSPIDSTSTSSSKILASPSGNLTLGVTPTPSTGNSATHSSNDLSTPALVGTVVGAILGMTSILVSCCTFFVKFRRMKNHESRPRLPTPEAGQPEGESETWRTTRFRTPLNV</sequence>
<keyword evidence="4" id="KW-1185">Reference proteome</keyword>
<evidence type="ECO:0000256" key="2">
    <source>
        <dbReference type="SAM" id="Phobius"/>
    </source>
</evidence>
<feature type="compositionally biased region" description="Low complexity" evidence="1">
    <location>
        <begin position="266"/>
        <end position="295"/>
    </location>
</feature>
<dbReference type="EMBL" id="KZ613783">
    <property type="protein sequence ID" value="PMD62172.1"/>
    <property type="molecule type" value="Genomic_DNA"/>
</dbReference>
<keyword evidence="2" id="KW-1133">Transmembrane helix</keyword>
<evidence type="ECO:0000313" key="4">
    <source>
        <dbReference type="Proteomes" id="UP000235371"/>
    </source>
</evidence>
<evidence type="ECO:0000313" key="3">
    <source>
        <dbReference type="EMBL" id="PMD62172.1"/>
    </source>
</evidence>
<feature type="transmembrane region" description="Helical" evidence="2">
    <location>
        <begin position="323"/>
        <end position="347"/>
    </location>
</feature>
<dbReference type="OrthoDB" id="10655835at2759"/>
<accession>A0A2J6TGK7</accession>
<feature type="compositionally biased region" description="Basic and acidic residues" evidence="1">
    <location>
        <begin position="46"/>
        <end position="60"/>
    </location>
</feature>
<protein>
    <recommendedName>
        <fullName evidence="5">Transmembrane protein</fullName>
    </recommendedName>
</protein>
<dbReference type="RefSeq" id="XP_024739076.1">
    <property type="nucleotide sequence ID" value="XM_024886583.1"/>
</dbReference>
<keyword evidence="2" id="KW-0812">Transmembrane</keyword>
<gene>
    <name evidence="3" type="ORF">K444DRAFT_661419</name>
</gene>
<reference evidence="3 4" key="1">
    <citation type="submission" date="2016-04" db="EMBL/GenBank/DDBJ databases">
        <title>A degradative enzymes factory behind the ericoid mycorrhizal symbiosis.</title>
        <authorList>
            <consortium name="DOE Joint Genome Institute"/>
            <person name="Martino E."/>
            <person name="Morin E."/>
            <person name="Grelet G."/>
            <person name="Kuo A."/>
            <person name="Kohler A."/>
            <person name="Daghino S."/>
            <person name="Barry K."/>
            <person name="Choi C."/>
            <person name="Cichocki N."/>
            <person name="Clum A."/>
            <person name="Copeland A."/>
            <person name="Hainaut M."/>
            <person name="Haridas S."/>
            <person name="Labutti K."/>
            <person name="Lindquist E."/>
            <person name="Lipzen A."/>
            <person name="Khouja H.-R."/>
            <person name="Murat C."/>
            <person name="Ohm R."/>
            <person name="Olson A."/>
            <person name="Spatafora J."/>
            <person name="Veneault-Fourrey C."/>
            <person name="Henrissat B."/>
            <person name="Grigoriev I."/>
            <person name="Martin F."/>
            <person name="Perotto S."/>
        </authorList>
    </citation>
    <scope>NUCLEOTIDE SEQUENCE [LARGE SCALE GENOMIC DNA]</scope>
    <source>
        <strain evidence="3 4">E</strain>
    </source>
</reference>
<feature type="transmembrane region" description="Helical" evidence="2">
    <location>
        <begin position="159"/>
        <end position="182"/>
    </location>
</feature>
<organism evidence="3 4">
    <name type="scientific">Hyaloscypha bicolor E</name>
    <dbReference type="NCBI Taxonomy" id="1095630"/>
    <lineage>
        <taxon>Eukaryota</taxon>
        <taxon>Fungi</taxon>
        <taxon>Dikarya</taxon>
        <taxon>Ascomycota</taxon>
        <taxon>Pezizomycotina</taxon>
        <taxon>Leotiomycetes</taxon>
        <taxon>Helotiales</taxon>
        <taxon>Hyaloscyphaceae</taxon>
        <taxon>Hyaloscypha</taxon>
        <taxon>Hyaloscypha bicolor</taxon>
    </lineage>
</organism>
<dbReference type="GeneID" id="36594660"/>
<name>A0A2J6TGK7_9HELO</name>
<dbReference type="STRING" id="1095630.A0A2J6TGK7"/>
<feature type="region of interest" description="Disordered" evidence="1">
    <location>
        <begin position="1"/>
        <end position="108"/>
    </location>
</feature>
<evidence type="ECO:0008006" key="5">
    <source>
        <dbReference type="Google" id="ProtNLM"/>
    </source>
</evidence>
<evidence type="ECO:0000256" key="1">
    <source>
        <dbReference type="SAM" id="MobiDB-lite"/>
    </source>
</evidence>
<keyword evidence="2" id="KW-0472">Membrane</keyword>